<keyword evidence="2" id="KW-1185">Reference proteome</keyword>
<evidence type="ECO:0000313" key="1">
    <source>
        <dbReference type="EMBL" id="KAA8575369.1"/>
    </source>
</evidence>
<dbReference type="EMBL" id="VICG01000002">
    <property type="protein sequence ID" value="KAA8575369.1"/>
    <property type="molecule type" value="Genomic_DNA"/>
</dbReference>
<comment type="caution">
    <text evidence="1">The sequence shown here is derived from an EMBL/GenBank/DDBJ whole genome shotgun (WGS) entry which is preliminary data.</text>
</comment>
<name>A0A5M9K4K3_MONFR</name>
<dbReference type="AlphaFoldDB" id="A0A5M9K4K3"/>
<protein>
    <submittedName>
        <fullName evidence="1">Uncharacterized protein</fullName>
    </submittedName>
</protein>
<sequence length="95" mass="10893">MEPIMGARMGFEASLTRVTKTPLRFKWTSFPASAYTHVWIKCLYLVSRDYRLERHTSIGISSPKHVVQGVFSSNLKNDWRKNTIQAISTHPNGKL</sequence>
<reference evidence="1 2" key="1">
    <citation type="submission" date="2019-06" db="EMBL/GenBank/DDBJ databases">
        <title>Genome Sequence of the Brown Rot Fungal Pathogen Monilinia fructicola.</title>
        <authorList>
            <person name="De Miccolis Angelini R.M."/>
            <person name="Landi L."/>
            <person name="Abate D."/>
            <person name="Pollastro S."/>
            <person name="Romanazzi G."/>
            <person name="Faretra F."/>
        </authorList>
    </citation>
    <scope>NUCLEOTIDE SEQUENCE [LARGE SCALE GENOMIC DNA]</scope>
    <source>
        <strain evidence="1 2">Mfrc123</strain>
    </source>
</reference>
<dbReference type="Proteomes" id="UP000322873">
    <property type="component" value="Unassembled WGS sequence"/>
</dbReference>
<organism evidence="1 2">
    <name type="scientific">Monilinia fructicola</name>
    <name type="common">Brown rot fungus</name>
    <name type="synonym">Ciboria fructicola</name>
    <dbReference type="NCBI Taxonomy" id="38448"/>
    <lineage>
        <taxon>Eukaryota</taxon>
        <taxon>Fungi</taxon>
        <taxon>Dikarya</taxon>
        <taxon>Ascomycota</taxon>
        <taxon>Pezizomycotina</taxon>
        <taxon>Leotiomycetes</taxon>
        <taxon>Helotiales</taxon>
        <taxon>Sclerotiniaceae</taxon>
        <taxon>Monilinia</taxon>
    </lineage>
</organism>
<gene>
    <name evidence="1" type="ORF">EYC84_004540</name>
</gene>
<proteinExistence type="predicted"/>
<accession>A0A5M9K4K3</accession>
<evidence type="ECO:0000313" key="2">
    <source>
        <dbReference type="Proteomes" id="UP000322873"/>
    </source>
</evidence>